<name>A0A511ZA92_9BACL</name>
<dbReference type="Proteomes" id="UP000321901">
    <property type="component" value="Unassembled WGS sequence"/>
</dbReference>
<reference evidence="2 3" key="1">
    <citation type="submission" date="2019-07" db="EMBL/GenBank/DDBJ databases">
        <title>Whole genome shotgun sequence of Sporosarcina luteola NBRC 105378.</title>
        <authorList>
            <person name="Hosoyama A."/>
            <person name="Uohara A."/>
            <person name="Ohji S."/>
            <person name="Ichikawa N."/>
        </authorList>
    </citation>
    <scope>NUCLEOTIDE SEQUENCE [LARGE SCALE GENOMIC DNA]</scope>
    <source>
        <strain evidence="2 3">NBRC 105378</strain>
    </source>
</reference>
<sequence length="167" mass="19062">MKFQQLFLAAIHEPKKLAAFRLLPIGRVFRYAFLFVLVMTTISFIRFSLGDADLFEASAELADYSKTIGGLIYPMAFIFQFVISTFYVFVRISIFAAIGMIIGNIMKRRVEYRFLWRTTAIAITVPLLITIILDFFPILETFGTVVTSIVHIGYVAFALKYYPKAAK</sequence>
<protein>
    <recommendedName>
        <fullName evidence="4">DUF1189 domain-containing protein</fullName>
    </recommendedName>
</protein>
<feature type="transmembrane region" description="Helical" evidence="1">
    <location>
        <begin position="142"/>
        <end position="162"/>
    </location>
</feature>
<keyword evidence="1" id="KW-0812">Transmembrane</keyword>
<keyword evidence="1" id="KW-1133">Transmembrane helix</keyword>
<evidence type="ECO:0000313" key="2">
    <source>
        <dbReference type="EMBL" id="GEN84375.1"/>
    </source>
</evidence>
<comment type="caution">
    <text evidence="2">The sequence shown here is derived from an EMBL/GenBank/DDBJ whole genome shotgun (WGS) entry which is preliminary data.</text>
</comment>
<evidence type="ECO:0008006" key="4">
    <source>
        <dbReference type="Google" id="ProtNLM"/>
    </source>
</evidence>
<dbReference type="RefSeq" id="WP_147059170.1">
    <property type="nucleotide sequence ID" value="NZ_BJYL01000036.1"/>
</dbReference>
<evidence type="ECO:0000313" key="3">
    <source>
        <dbReference type="Proteomes" id="UP000321901"/>
    </source>
</evidence>
<keyword evidence="3" id="KW-1185">Reference proteome</keyword>
<proteinExistence type="predicted"/>
<evidence type="ECO:0000256" key="1">
    <source>
        <dbReference type="SAM" id="Phobius"/>
    </source>
</evidence>
<gene>
    <name evidence="2" type="ORF">SLU01_26870</name>
</gene>
<keyword evidence="1" id="KW-0472">Membrane</keyword>
<dbReference type="EMBL" id="BJYL01000036">
    <property type="protein sequence ID" value="GEN84375.1"/>
    <property type="molecule type" value="Genomic_DNA"/>
</dbReference>
<dbReference type="AlphaFoldDB" id="A0A511ZA92"/>
<feature type="transmembrane region" description="Helical" evidence="1">
    <location>
        <begin position="71"/>
        <end position="102"/>
    </location>
</feature>
<organism evidence="2 3">
    <name type="scientific">Sporosarcina luteola</name>
    <dbReference type="NCBI Taxonomy" id="582850"/>
    <lineage>
        <taxon>Bacteria</taxon>
        <taxon>Bacillati</taxon>
        <taxon>Bacillota</taxon>
        <taxon>Bacilli</taxon>
        <taxon>Bacillales</taxon>
        <taxon>Caryophanaceae</taxon>
        <taxon>Sporosarcina</taxon>
    </lineage>
</organism>
<feature type="transmembrane region" description="Helical" evidence="1">
    <location>
        <begin position="114"/>
        <end position="136"/>
    </location>
</feature>
<dbReference type="OrthoDB" id="1903376at2"/>
<dbReference type="Pfam" id="PF06691">
    <property type="entry name" value="DUF1189"/>
    <property type="match status" value="1"/>
</dbReference>
<dbReference type="InterPro" id="IPR009574">
    <property type="entry name" value="DUF1189"/>
</dbReference>
<accession>A0A511ZA92</accession>
<feature type="transmembrane region" description="Helical" evidence="1">
    <location>
        <begin position="28"/>
        <end position="49"/>
    </location>
</feature>